<dbReference type="EMBL" id="BJYZ01000018">
    <property type="protein sequence ID" value="GEO39842.1"/>
    <property type="molecule type" value="Genomic_DNA"/>
</dbReference>
<dbReference type="RefSeq" id="WP_044434501.1">
    <property type="nucleotide sequence ID" value="NZ_BJYZ01000018.1"/>
</dbReference>
<keyword evidence="2" id="KW-0413">Isomerase</keyword>
<evidence type="ECO:0000313" key="2">
    <source>
        <dbReference type="EMBL" id="GEO39842.1"/>
    </source>
</evidence>
<organism evidence="2 3">
    <name type="scientific">Skermanella aerolata</name>
    <dbReference type="NCBI Taxonomy" id="393310"/>
    <lineage>
        <taxon>Bacteria</taxon>
        <taxon>Pseudomonadati</taxon>
        <taxon>Pseudomonadota</taxon>
        <taxon>Alphaproteobacteria</taxon>
        <taxon>Rhodospirillales</taxon>
        <taxon>Azospirillaceae</taxon>
        <taxon>Skermanella</taxon>
    </lineage>
</organism>
<comment type="caution">
    <text evidence="2">The sequence shown here is derived from an EMBL/GenBank/DDBJ whole genome shotgun (WGS) entry which is preliminary data.</text>
</comment>
<accession>A0A512DTP4</accession>
<dbReference type="InterPro" id="IPR036237">
    <property type="entry name" value="Xyl_isomerase-like_sf"/>
</dbReference>
<sequence>MTELPATGLPLSLSHLSALDMAPPDLVSIAGEAGYQAVGLRLNPAAPGAISYPLDRGTAALRETLRRMKDTGVAVYDVEFIPLTPDIDVARCEPLFETAADLGAQRVNVSGDDPDSARLTARFAEICELAGRFGLAVDLEFMRWRQVGSLTQAVEVVRRAGSPNGAVLLDALHLFRSGGSAEDVAVLDPWLIRSVQLCDAPAEAPPTDRIIDEARNHRLAPGDGGLPIAELVAGLPKTVAFAVEVPMPPGTGTSPLAHLRRLREAAQTLLAARHAGTPTAQSR</sequence>
<keyword evidence="3" id="KW-1185">Reference proteome</keyword>
<dbReference type="PANTHER" id="PTHR12110:SF48">
    <property type="entry name" value="BLL3656 PROTEIN"/>
    <property type="match status" value="1"/>
</dbReference>
<dbReference type="Gene3D" id="3.20.20.150">
    <property type="entry name" value="Divalent-metal-dependent TIM barrel enzymes"/>
    <property type="match status" value="1"/>
</dbReference>
<dbReference type="InterPro" id="IPR050312">
    <property type="entry name" value="IolE/XylAMocC-like"/>
</dbReference>
<dbReference type="AlphaFoldDB" id="A0A512DTP4"/>
<dbReference type="GO" id="GO:0016853">
    <property type="term" value="F:isomerase activity"/>
    <property type="evidence" value="ECO:0007669"/>
    <property type="project" value="UniProtKB-KW"/>
</dbReference>
<dbReference type="Proteomes" id="UP000321523">
    <property type="component" value="Unassembled WGS sequence"/>
</dbReference>
<gene>
    <name evidence="2" type="ORF">SAE02_39900</name>
</gene>
<feature type="domain" description="Xylose isomerase-like TIM barrel" evidence="1">
    <location>
        <begin position="30"/>
        <end position="238"/>
    </location>
</feature>
<name>A0A512DTP4_9PROT</name>
<proteinExistence type="predicted"/>
<dbReference type="Pfam" id="PF01261">
    <property type="entry name" value="AP_endonuc_2"/>
    <property type="match status" value="1"/>
</dbReference>
<dbReference type="PANTHER" id="PTHR12110">
    <property type="entry name" value="HYDROXYPYRUVATE ISOMERASE"/>
    <property type="match status" value="1"/>
</dbReference>
<dbReference type="SUPFAM" id="SSF51658">
    <property type="entry name" value="Xylose isomerase-like"/>
    <property type="match status" value="1"/>
</dbReference>
<evidence type="ECO:0000259" key="1">
    <source>
        <dbReference type="Pfam" id="PF01261"/>
    </source>
</evidence>
<dbReference type="OrthoDB" id="9072761at2"/>
<dbReference type="InterPro" id="IPR013022">
    <property type="entry name" value="Xyl_isomerase-like_TIM-brl"/>
</dbReference>
<reference evidence="2 3" key="1">
    <citation type="submission" date="2019-07" db="EMBL/GenBank/DDBJ databases">
        <title>Whole genome shotgun sequence of Skermanella aerolata NBRC 106429.</title>
        <authorList>
            <person name="Hosoyama A."/>
            <person name="Uohara A."/>
            <person name="Ohji S."/>
            <person name="Ichikawa N."/>
        </authorList>
    </citation>
    <scope>NUCLEOTIDE SEQUENCE [LARGE SCALE GENOMIC DNA]</scope>
    <source>
        <strain evidence="2 3">NBRC 106429</strain>
    </source>
</reference>
<protein>
    <submittedName>
        <fullName evidence="2">Xylose isomerase</fullName>
    </submittedName>
</protein>
<evidence type="ECO:0000313" key="3">
    <source>
        <dbReference type="Proteomes" id="UP000321523"/>
    </source>
</evidence>